<dbReference type="EMBL" id="UINC01016961">
    <property type="protein sequence ID" value="SVA70214.1"/>
    <property type="molecule type" value="Genomic_DNA"/>
</dbReference>
<feature type="non-terminal residue" evidence="1">
    <location>
        <position position="32"/>
    </location>
</feature>
<dbReference type="AlphaFoldDB" id="A0A381XZM3"/>
<protein>
    <submittedName>
        <fullName evidence="1">Uncharacterized protein</fullName>
    </submittedName>
</protein>
<sequence length="32" mass="3814">LDETNELHCRTTCTSSQKWSIHKRLGRRRSTI</sequence>
<organism evidence="1">
    <name type="scientific">marine metagenome</name>
    <dbReference type="NCBI Taxonomy" id="408172"/>
    <lineage>
        <taxon>unclassified sequences</taxon>
        <taxon>metagenomes</taxon>
        <taxon>ecological metagenomes</taxon>
    </lineage>
</organism>
<name>A0A381XZM3_9ZZZZ</name>
<proteinExistence type="predicted"/>
<feature type="non-terminal residue" evidence="1">
    <location>
        <position position="1"/>
    </location>
</feature>
<gene>
    <name evidence="1" type="ORF">METZ01_LOCUS123068</name>
</gene>
<accession>A0A381XZM3</accession>
<evidence type="ECO:0000313" key="1">
    <source>
        <dbReference type="EMBL" id="SVA70214.1"/>
    </source>
</evidence>
<reference evidence="1" key="1">
    <citation type="submission" date="2018-05" db="EMBL/GenBank/DDBJ databases">
        <authorList>
            <person name="Lanie J.A."/>
            <person name="Ng W.-L."/>
            <person name="Kazmierczak K.M."/>
            <person name="Andrzejewski T.M."/>
            <person name="Davidsen T.M."/>
            <person name="Wayne K.J."/>
            <person name="Tettelin H."/>
            <person name="Glass J.I."/>
            <person name="Rusch D."/>
            <person name="Podicherti R."/>
            <person name="Tsui H.-C.T."/>
            <person name="Winkler M.E."/>
        </authorList>
    </citation>
    <scope>NUCLEOTIDE SEQUENCE</scope>
</reference>